<comment type="caution">
    <text evidence="3">The sequence shown here is derived from an EMBL/GenBank/DDBJ whole genome shotgun (WGS) entry which is preliminary data.</text>
</comment>
<accession>A0ABP7CU17</accession>
<dbReference type="SUPFAM" id="SSF51735">
    <property type="entry name" value="NAD(P)-binding Rossmann-fold domains"/>
    <property type="match status" value="1"/>
</dbReference>
<evidence type="ECO:0000259" key="2">
    <source>
        <dbReference type="Pfam" id="PF22725"/>
    </source>
</evidence>
<dbReference type="SUPFAM" id="SSF55347">
    <property type="entry name" value="Glyceraldehyde-3-phosphate dehydrogenase-like, C-terminal domain"/>
    <property type="match status" value="1"/>
</dbReference>
<evidence type="ECO:0000313" key="4">
    <source>
        <dbReference type="Proteomes" id="UP001500051"/>
    </source>
</evidence>
<sequence>MSFAHVHAVSYARLLAAWPGIEVVATDPDHGRRPGETGGAEMAAELGVAYVEDYAALLATHPDGVIVCAENVEHRRLVELAAAAGAHVLCEKPIATTLDDAEAMTTACADAGVQLMIAHPVRFAPAFAGLRELVAAGTLGQVVSIAGTNNGRIPRGDRAWFVDPAAAGGGALTDHLVHVLDLLDALWPDGRVSSVYAVANRLLHPDAAVETGGLAALRLELTSASGPVQVPVVIDASWSRPDSYATWGGLTLRLTGTGGITDLDPFALRVGGHLEAAGNAAWIPYGPDLDALLLTSFLDVVAGRSTAAPDGAAGTRGLAVVLAAYASAASGQPETLRG</sequence>
<dbReference type="Pfam" id="PF01408">
    <property type="entry name" value="GFO_IDH_MocA"/>
    <property type="match status" value="1"/>
</dbReference>
<evidence type="ECO:0000259" key="1">
    <source>
        <dbReference type="Pfam" id="PF01408"/>
    </source>
</evidence>
<dbReference type="InterPro" id="IPR036291">
    <property type="entry name" value="NAD(P)-bd_dom_sf"/>
</dbReference>
<feature type="domain" description="GFO/IDH/MocA-like oxidoreductase" evidence="2">
    <location>
        <begin position="129"/>
        <end position="259"/>
    </location>
</feature>
<reference evidence="4" key="1">
    <citation type="journal article" date="2019" name="Int. J. Syst. Evol. Microbiol.">
        <title>The Global Catalogue of Microorganisms (GCM) 10K type strain sequencing project: providing services to taxonomists for standard genome sequencing and annotation.</title>
        <authorList>
            <consortium name="The Broad Institute Genomics Platform"/>
            <consortium name="The Broad Institute Genome Sequencing Center for Infectious Disease"/>
            <person name="Wu L."/>
            <person name="Ma J."/>
        </authorList>
    </citation>
    <scope>NUCLEOTIDE SEQUENCE [LARGE SCALE GENOMIC DNA]</scope>
    <source>
        <strain evidence="4">JCM 16548</strain>
    </source>
</reference>
<dbReference type="Proteomes" id="UP001500051">
    <property type="component" value="Unassembled WGS sequence"/>
</dbReference>
<dbReference type="InterPro" id="IPR000683">
    <property type="entry name" value="Gfo/Idh/MocA-like_OxRdtase_N"/>
</dbReference>
<evidence type="ECO:0000313" key="3">
    <source>
        <dbReference type="EMBL" id="GAA3694267.1"/>
    </source>
</evidence>
<dbReference type="InterPro" id="IPR055170">
    <property type="entry name" value="GFO_IDH_MocA-like_dom"/>
</dbReference>
<keyword evidence="4" id="KW-1185">Reference proteome</keyword>
<dbReference type="Gene3D" id="3.40.50.720">
    <property type="entry name" value="NAD(P)-binding Rossmann-like Domain"/>
    <property type="match status" value="1"/>
</dbReference>
<feature type="domain" description="Gfo/Idh/MocA-like oxidoreductase N-terminal" evidence="1">
    <location>
        <begin position="39"/>
        <end position="119"/>
    </location>
</feature>
<dbReference type="InterPro" id="IPR051450">
    <property type="entry name" value="Gfo/Idh/MocA_Oxidoreductases"/>
</dbReference>
<dbReference type="Pfam" id="PF22725">
    <property type="entry name" value="GFO_IDH_MocA_C3"/>
    <property type="match status" value="1"/>
</dbReference>
<name>A0ABP7CU17_9ACTN</name>
<dbReference type="PANTHER" id="PTHR43377">
    <property type="entry name" value="BILIVERDIN REDUCTASE A"/>
    <property type="match status" value="1"/>
</dbReference>
<dbReference type="Gene3D" id="3.30.360.10">
    <property type="entry name" value="Dihydrodipicolinate Reductase, domain 2"/>
    <property type="match status" value="1"/>
</dbReference>
<proteinExistence type="predicted"/>
<dbReference type="PANTHER" id="PTHR43377:SF1">
    <property type="entry name" value="BILIVERDIN REDUCTASE A"/>
    <property type="match status" value="1"/>
</dbReference>
<protein>
    <submittedName>
        <fullName evidence="3">Gfo/Idh/MocA family oxidoreductase</fullName>
    </submittedName>
</protein>
<organism evidence="3 4">
    <name type="scientific">Microlunatus aurantiacus</name>
    <dbReference type="NCBI Taxonomy" id="446786"/>
    <lineage>
        <taxon>Bacteria</taxon>
        <taxon>Bacillati</taxon>
        <taxon>Actinomycetota</taxon>
        <taxon>Actinomycetes</taxon>
        <taxon>Propionibacteriales</taxon>
        <taxon>Propionibacteriaceae</taxon>
        <taxon>Microlunatus</taxon>
    </lineage>
</organism>
<dbReference type="RefSeq" id="WP_344810942.1">
    <property type="nucleotide sequence ID" value="NZ_BAAAYX010000002.1"/>
</dbReference>
<gene>
    <name evidence="3" type="ORF">GCM10022204_07610</name>
</gene>
<dbReference type="EMBL" id="BAAAYX010000002">
    <property type="protein sequence ID" value="GAA3694267.1"/>
    <property type="molecule type" value="Genomic_DNA"/>
</dbReference>